<sequence>MEELYRKYQGKTIKDDYGKNSKEFIDFANDMKKSMKINAAKYGLRLITFETGHYDMCGYFNIIYSKTSPSSIGGR</sequence>
<dbReference type="EMBL" id="JAAIPF010000045">
    <property type="protein sequence ID" value="NSF75104.1"/>
    <property type="molecule type" value="Genomic_DNA"/>
</dbReference>
<evidence type="ECO:0000313" key="1">
    <source>
        <dbReference type="EMBL" id="NSF75104.1"/>
    </source>
</evidence>
<reference evidence="1 2" key="1">
    <citation type="journal article" date="2020" name="Cell Host Microbe">
        <title>Functional and Genomic Variation between Human-Derived Isolates of Lachnospiraceae Reveals Inter- and Intra-Species Diversity.</title>
        <authorList>
            <person name="Sorbara M.T."/>
            <person name="Littmann E.R."/>
            <person name="Fontana E."/>
            <person name="Moody T.U."/>
            <person name="Kohout C.E."/>
            <person name="Gjonbalaj M."/>
            <person name="Eaton V."/>
            <person name="Seok R."/>
            <person name="Leiner I.M."/>
            <person name="Pamer E.G."/>
        </authorList>
    </citation>
    <scope>NUCLEOTIDE SEQUENCE [LARGE SCALE GENOMIC DNA]</scope>
    <source>
        <strain evidence="1 2">MSK.20.11</strain>
    </source>
</reference>
<evidence type="ECO:0000313" key="2">
    <source>
        <dbReference type="Proteomes" id="UP000822152"/>
    </source>
</evidence>
<protein>
    <submittedName>
        <fullName evidence="1">Uncharacterized protein</fullName>
    </submittedName>
</protein>
<comment type="caution">
    <text evidence="1">The sequence shown here is derived from an EMBL/GenBank/DDBJ whole genome shotgun (WGS) entry which is preliminary data.</text>
</comment>
<dbReference type="RefSeq" id="WP_173744313.1">
    <property type="nucleotide sequence ID" value="NZ_JAAIPF010000045.1"/>
</dbReference>
<dbReference type="Proteomes" id="UP000822152">
    <property type="component" value="Unassembled WGS sequence"/>
</dbReference>
<keyword evidence="2" id="KW-1185">Reference proteome</keyword>
<name>A0ABX2GRV6_9FIRM</name>
<organism evidence="1 2">
    <name type="scientific">Blautia wexlerae</name>
    <dbReference type="NCBI Taxonomy" id="418240"/>
    <lineage>
        <taxon>Bacteria</taxon>
        <taxon>Bacillati</taxon>
        <taxon>Bacillota</taxon>
        <taxon>Clostridia</taxon>
        <taxon>Lachnospirales</taxon>
        <taxon>Lachnospiraceae</taxon>
        <taxon>Blautia</taxon>
    </lineage>
</organism>
<accession>A0ABX2GRV6</accession>
<proteinExistence type="predicted"/>
<gene>
    <name evidence="1" type="ORF">G4952_15160</name>
</gene>